<dbReference type="Proteomes" id="UP000237839">
    <property type="component" value="Unassembled WGS sequence"/>
</dbReference>
<organism evidence="1 2">
    <name type="scientific">Solimicrobium silvestre</name>
    <dbReference type="NCBI Taxonomy" id="2099400"/>
    <lineage>
        <taxon>Bacteria</taxon>
        <taxon>Pseudomonadati</taxon>
        <taxon>Pseudomonadota</taxon>
        <taxon>Betaproteobacteria</taxon>
        <taxon>Burkholderiales</taxon>
        <taxon>Oxalobacteraceae</taxon>
        <taxon>Solimicrobium</taxon>
    </lineage>
</organism>
<evidence type="ECO:0000313" key="1">
    <source>
        <dbReference type="EMBL" id="PRC93285.1"/>
    </source>
</evidence>
<proteinExistence type="predicted"/>
<accession>A0A2S9GZW9</accession>
<gene>
    <name evidence="1" type="ORF">S2091_2023</name>
</gene>
<reference evidence="1 2" key="1">
    <citation type="submission" date="2018-02" db="EMBL/GenBank/DDBJ databases">
        <title>Solimicrobium silvestre gen. nov., sp. nov., isolated from alpine forest soil.</title>
        <authorList>
            <person name="Margesin R."/>
            <person name="Albuquerque L."/>
            <person name="Zhang D.-C."/>
            <person name="Froufe H.J.C."/>
            <person name="Severino R."/>
            <person name="Roxo I."/>
            <person name="Egas C."/>
            <person name="Da Costa M.S."/>
        </authorList>
    </citation>
    <scope>NUCLEOTIDE SEQUENCE [LARGE SCALE GENOMIC DNA]</scope>
    <source>
        <strain evidence="1 2">S20-91</strain>
    </source>
</reference>
<comment type="caution">
    <text evidence="1">The sequence shown here is derived from an EMBL/GenBank/DDBJ whole genome shotgun (WGS) entry which is preliminary data.</text>
</comment>
<dbReference type="RefSeq" id="WP_105531681.1">
    <property type="nucleotide sequence ID" value="NZ_PUGF01000008.1"/>
</dbReference>
<keyword evidence="2" id="KW-1185">Reference proteome</keyword>
<sequence>MNADLKNFREWYVYTLNGMYPRRESGIAVFILSLPLLERYLRQKNGLTPSDGLSDACMTDLYNLFGALANVQVARKFWNVYRNGFLHEATLSLKTSGGKDLPVGVLSHDIQDAITVEANGSFLVHPVLFSQCVIQVIEKNFAVFSGAGTSLPTVNRYKLIPEPPSGPHFYEGTSAAWVPKKP</sequence>
<evidence type="ECO:0000313" key="2">
    <source>
        <dbReference type="Proteomes" id="UP000237839"/>
    </source>
</evidence>
<dbReference type="EMBL" id="PUGF01000008">
    <property type="protein sequence ID" value="PRC93285.1"/>
    <property type="molecule type" value="Genomic_DNA"/>
</dbReference>
<dbReference type="AlphaFoldDB" id="A0A2S9GZW9"/>
<protein>
    <submittedName>
        <fullName evidence="1">Uncharacterized protein</fullName>
    </submittedName>
</protein>
<name>A0A2S9GZW9_9BURK</name>